<keyword evidence="4" id="KW-1133">Transmembrane helix</keyword>
<keyword evidence="4" id="KW-0812">Transmembrane</keyword>
<keyword evidence="4" id="KW-0472">Membrane</keyword>
<dbReference type="SUPFAM" id="SSF55874">
    <property type="entry name" value="ATPase domain of HSP90 chaperone/DNA topoisomerase II/histidine kinase"/>
    <property type="match status" value="1"/>
</dbReference>
<dbReference type="InterPro" id="IPR005467">
    <property type="entry name" value="His_kinase_dom"/>
</dbReference>
<gene>
    <name evidence="6" type="ORF">BST92_03935</name>
</gene>
<accession>A0A2S7U830</accession>
<dbReference type="GO" id="GO:0000155">
    <property type="term" value="F:phosphorelay sensor kinase activity"/>
    <property type="evidence" value="ECO:0007669"/>
    <property type="project" value="InterPro"/>
</dbReference>
<dbReference type="EMBL" id="MTPW01000001">
    <property type="protein sequence ID" value="PQJ31126.1"/>
    <property type="molecule type" value="Genomic_DNA"/>
</dbReference>
<dbReference type="PANTHER" id="PTHR43547:SF2">
    <property type="entry name" value="HYBRID SIGNAL TRANSDUCTION HISTIDINE KINASE C"/>
    <property type="match status" value="1"/>
</dbReference>
<feature type="domain" description="Histidine kinase" evidence="5">
    <location>
        <begin position="289"/>
        <end position="500"/>
    </location>
</feature>
<dbReference type="CDD" id="cd00082">
    <property type="entry name" value="HisKA"/>
    <property type="match status" value="1"/>
</dbReference>
<dbReference type="Pfam" id="PF02518">
    <property type="entry name" value="HATPase_c"/>
    <property type="match status" value="1"/>
</dbReference>
<evidence type="ECO:0000259" key="5">
    <source>
        <dbReference type="PROSITE" id="PS50109"/>
    </source>
</evidence>
<dbReference type="InterPro" id="IPR036097">
    <property type="entry name" value="HisK_dim/P_sf"/>
</dbReference>
<keyword evidence="7" id="KW-1185">Reference proteome</keyword>
<feature type="transmembrane region" description="Helical" evidence="4">
    <location>
        <begin position="9"/>
        <end position="27"/>
    </location>
</feature>
<dbReference type="Gene3D" id="3.30.565.10">
    <property type="entry name" value="Histidine kinase-like ATPase, C-terminal domain"/>
    <property type="match status" value="1"/>
</dbReference>
<dbReference type="PROSITE" id="PS50109">
    <property type="entry name" value="HIS_KIN"/>
    <property type="match status" value="1"/>
</dbReference>
<evidence type="ECO:0000256" key="1">
    <source>
        <dbReference type="ARBA" id="ARBA00000085"/>
    </source>
</evidence>
<dbReference type="SMART" id="SM00388">
    <property type="entry name" value="HisKA"/>
    <property type="match status" value="1"/>
</dbReference>
<comment type="catalytic activity">
    <reaction evidence="1">
        <text>ATP + protein L-histidine = ADP + protein N-phospho-L-histidine.</text>
        <dbReference type="EC" id="2.7.13.3"/>
    </reaction>
</comment>
<dbReference type="EC" id="2.7.13.3" evidence="2"/>
<dbReference type="Pfam" id="PF00512">
    <property type="entry name" value="HisKA"/>
    <property type="match status" value="1"/>
</dbReference>
<evidence type="ECO:0000313" key="6">
    <source>
        <dbReference type="EMBL" id="PQJ31126.1"/>
    </source>
</evidence>
<dbReference type="Proteomes" id="UP000239747">
    <property type="component" value="Unassembled WGS sequence"/>
</dbReference>
<keyword evidence="3" id="KW-0597">Phosphoprotein</keyword>
<evidence type="ECO:0000256" key="2">
    <source>
        <dbReference type="ARBA" id="ARBA00012438"/>
    </source>
</evidence>
<evidence type="ECO:0000313" key="7">
    <source>
        <dbReference type="Proteomes" id="UP000239747"/>
    </source>
</evidence>
<dbReference type="AlphaFoldDB" id="A0A2S7U830"/>
<evidence type="ECO:0000256" key="4">
    <source>
        <dbReference type="SAM" id="Phobius"/>
    </source>
</evidence>
<dbReference type="PANTHER" id="PTHR43547">
    <property type="entry name" value="TWO-COMPONENT HISTIDINE KINASE"/>
    <property type="match status" value="1"/>
</dbReference>
<comment type="caution">
    <text evidence="6">The sequence shown here is derived from an EMBL/GenBank/DDBJ whole genome shotgun (WGS) entry which is preliminary data.</text>
</comment>
<dbReference type="SMART" id="SM00387">
    <property type="entry name" value="HATPase_c"/>
    <property type="match status" value="1"/>
</dbReference>
<evidence type="ECO:0000256" key="3">
    <source>
        <dbReference type="ARBA" id="ARBA00022553"/>
    </source>
</evidence>
<dbReference type="PRINTS" id="PR00344">
    <property type="entry name" value="BCTRLSENSOR"/>
</dbReference>
<protein>
    <recommendedName>
        <fullName evidence="2">histidine kinase</fullName>
        <ecNumber evidence="2">2.7.13.3</ecNumber>
    </recommendedName>
</protein>
<dbReference type="InterPro" id="IPR003661">
    <property type="entry name" value="HisK_dim/P_dom"/>
</dbReference>
<sequence>MNERSYRYLLYLISAVIAITLAIQVYWNYKNYKESERQLKIDLQTTLDQSVEDYFTLRAKNNTISFINNGENEFGITDVFEQLDFEDLDENDELRFPDSVNIKGITILKGVRADTLPRFKVKANNDLPDIHITDKKGSDSTSVKISNIKFTDDNTETEIEELTNRIVFSIKSNKLRVEKVDSLFKNQLKSKNITINHQLVYTTPDSTYQTSTNSFPGNALTSLSELIDDENKLELIYNGLNTNVLKRNLTGILLSTLLITSIILCLFYLLNIIKRQKNLNVMKNDLISNITHEFKTPIATTSAALEGVQNFTNTGDIEKTDRYLNMGREQLDKLNNMVEKLLETASLDGKELALQKGELIIADMINALILKFKPQTTKSIVFIDHTNDSSFVGDGFHLENAFNNLIDNAIKYGGKDIQVELYKSVLEYELIITDSGNGLSAKDAKQIFNQFYRVPKGNVHDVKGFGIGLYYTKSIIEKHGGSITVTTRPSTQFKIVLPHE</sequence>
<dbReference type="CDD" id="cd00075">
    <property type="entry name" value="HATPase"/>
    <property type="match status" value="1"/>
</dbReference>
<feature type="transmembrane region" description="Helical" evidence="4">
    <location>
        <begin position="252"/>
        <end position="273"/>
    </location>
</feature>
<organism evidence="6 7">
    <name type="scientific">Nonlabens arenilitoris</name>
    <dbReference type="NCBI Taxonomy" id="1217969"/>
    <lineage>
        <taxon>Bacteria</taxon>
        <taxon>Pseudomonadati</taxon>
        <taxon>Bacteroidota</taxon>
        <taxon>Flavobacteriia</taxon>
        <taxon>Flavobacteriales</taxon>
        <taxon>Flavobacteriaceae</taxon>
        <taxon>Nonlabens</taxon>
    </lineage>
</organism>
<dbReference type="Gene3D" id="1.10.287.130">
    <property type="match status" value="1"/>
</dbReference>
<dbReference type="InterPro" id="IPR003594">
    <property type="entry name" value="HATPase_dom"/>
</dbReference>
<dbReference type="InterPro" id="IPR036890">
    <property type="entry name" value="HATPase_C_sf"/>
</dbReference>
<dbReference type="SUPFAM" id="SSF47384">
    <property type="entry name" value="Homodimeric domain of signal transducing histidine kinase"/>
    <property type="match status" value="1"/>
</dbReference>
<reference evidence="6 7" key="1">
    <citation type="submission" date="2017-01" db="EMBL/GenBank/DDBJ databases">
        <title>Trade-off between light-utilization and light-protection in marine flavobacteria.</title>
        <authorList>
            <person name="Kumagai Y."/>
            <person name="Yoshizawa S."/>
            <person name="Kogure K."/>
            <person name="Iwasaki W."/>
        </authorList>
    </citation>
    <scope>NUCLEOTIDE SEQUENCE [LARGE SCALE GENOMIC DNA]</scope>
    <source>
        <strain evidence="6 7">KCTC 32109</strain>
    </source>
</reference>
<proteinExistence type="predicted"/>
<dbReference type="OrthoDB" id="1933776at2"/>
<dbReference type="RefSeq" id="WP_105070276.1">
    <property type="nucleotide sequence ID" value="NZ_MTPW01000001.1"/>
</dbReference>
<dbReference type="InterPro" id="IPR004358">
    <property type="entry name" value="Sig_transdc_His_kin-like_C"/>
</dbReference>
<name>A0A2S7U830_9FLAO</name>